<feature type="domain" description="TfoX N-terminal" evidence="1">
    <location>
        <begin position="45"/>
        <end position="129"/>
    </location>
</feature>
<dbReference type="Gene3D" id="3.30.1460.30">
    <property type="entry name" value="YgaC/TfoX-N like chaperone"/>
    <property type="match status" value="1"/>
</dbReference>
<accession>A0A6I6DPI4</accession>
<name>A0A6I6DPI4_9MICO</name>
<protein>
    <submittedName>
        <fullName evidence="2">TfoX family protein</fullName>
    </submittedName>
</protein>
<evidence type="ECO:0000313" key="2">
    <source>
        <dbReference type="EMBL" id="QGU26845.1"/>
    </source>
</evidence>
<reference evidence="2 3" key="1">
    <citation type="submission" date="2018-09" db="EMBL/GenBank/DDBJ databases">
        <title>Whole genome sequencing of Microbacterium oryzae strain MB-10T.</title>
        <authorList>
            <person name="Das S.K."/>
        </authorList>
    </citation>
    <scope>NUCLEOTIDE SEQUENCE [LARGE SCALE GENOMIC DNA]</scope>
    <source>
        <strain evidence="2 3">MB-10</strain>
    </source>
</reference>
<dbReference type="EMBL" id="CP032550">
    <property type="protein sequence ID" value="QGU26845.1"/>
    <property type="molecule type" value="Genomic_DNA"/>
</dbReference>
<keyword evidence="3" id="KW-1185">Reference proteome</keyword>
<dbReference type="InterPro" id="IPR007076">
    <property type="entry name" value="TfoX_N"/>
</dbReference>
<dbReference type="AlphaFoldDB" id="A0A6I6DPI4"/>
<proteinExistence type="predicted"/>
<dbReference type="Pfam" id="PF04993">
    <property type="entry name" value="TfoX_N"/>
    <property type="match status" value="1"/>
</dbReference>
<evidence type="ECO:0000313" key="3">
    <source>
        <dbReference type="Proteomes" id="UP000422989"/>
    </source>
</evidence>
<dbReference type="SUPFAM" id="SSF159894">
    <property type="entry name" value="YgaC/TfoX-N like"/>
    <property type="match status" value="1"/>
</dbReference>
<gene>
    <name evidence="2" type="ORF">D7D94_03565</name>
</gene>
<organism evidence="2 3">
    <name type="scientific">Microbacterium oryzae</name>
    <dbReference type="NCBI Taxonomy" id="743009"/>
    <lineage>
        <taxon>Bacteria</taxon>
        <taxon>Bacillati</taxon>
        <taxon>Actinomycetota</taxon>
        <taxon>Actinomycetes</taxon>
        <taxon>Micrococcales</taxon>
        <taxon>Microbacteriaceae</taxon>
        <taxon>Microbacterium</taxon>
    </lineage>
</organism>
<evidence type="ECO:0000259" key="1">
    <source>
        <dbReference type="Pfam" id="PF04993"/>
    </source>
</evidence>
<sequence>MHPVAADAEQADDGRHDRRIERAMTPEQTALVSRVRVLLGDEPVVREVSMFGGRSVMVAERMIASVLEDGALLVRVDADRHDELLTRPGALQAEMGQGRTMGPGWIEIAPDVLRDDEQLAAWVELALEHNRSARG</sequence>
<dbReference type="KEGG" id="moj:D7D94_03565"/>
<dbReference type="Proteomes" id="UP000422989">
    <property type="component" value="Chromosome"/>
</dbReference>